<dbReference type="Pfam" id="PF00554">
    <property type="entry name" value="RHD_DNA_bind"/>
    <property type="match status" value="1"/>
</dbReference>
<dbReference type="PANTHER" id="PTHR24169">
    <property type="entry name" value="NUCLEAR FACTOR NF-KAPPA-B PROTEIN"/>
    <property type="match status" value="1"/>
</dbReference>
<dbReference type="SUPFAM" id="SSF81296">
    <property type="entry name" value="E set domains"/>
    <property type="match status" value="1"/>
</dbReference>
<dbReference type="GO" id="GO:0048731">
    <property type="term" value="P:system development"/>
    <property type="evidence" value="ECO:0007669"/>
    <property type="project" value="UniProtKB-ARBA"/>
</dbReference>
<dbReference type="InterPro" id="IPR013783">
    <property type="entry name" value="Ig-like_fold"/>
</dbReference>
<dbReference type="GO" id="GO:0048468">
    <property type="term" value="P:cell development"/>
    <property type="evidence" value="ECO:0007669"/>
    <property type="project" value="UniProtKB-ARBA"/>
</dbReference>
<evidence type="ECO:0000313" key="3">
    <source>
        <dbReference type="EMBL" id="KAK9755015.1"/>
    </source>
</evidence>
<dbReference type="InterPro" id="IPR002909">
    <property type="entry name" value="IPT_dom"/>
</dbReference>
<feature type="domain" description="RHD" evidence="2">
    <location>
        <begin position="54"/>
        <end position="232"/>
    </location>
</feature>
<evidence type="ECO:0000256" key="1">
    <source>
        <dbReference type="SAM" id="MobiDB-lite"/>
    </source>
</evidence>
<dbReference type="CDD" id="cd01177">
    <property type="entry name" value="IPT_NFkappaB"/>
    <property type="match status" value="1"/>
</dbReference>
<dbReference type="FunFam" id="2.60.40.340:FF:000006">
    <property type="entry name" value="Dorsal isoform 1-B"/>
    <property type="match status" value="1"/>
</dbReference>
<dbReference type="PANTHER" id="PTHR24169:SF25">
    <property type="entry name" value="DORSAL-RELATED IMMUNITY FACTOR DIF-RELATED"/>
    <property type="match status" value="1"/>
</dbReference>
<proteinExistence type="predicted"/>
<evidence type="ECO:0000259" key="2">
    <source>
        <dbReference type="PROSITE" id="PS50254"/>
    </source>
</evidence>
<dbReference type="GO" id="GO:0034097">
    <property type="term" value="P:response to cytokine"/>
    <property type="evidence" value="ECO:0007669"/>
    <property type="project" value="TreeGrafter"/>
</dbReference>
<dbReference type="GO" id="GO:0038061">
    <property type="term" value="P:non-canonical NF-kappaB signal transduction"/>
    <property type="evidence" value="ECO:0007669"/>
    <property type="project" value="TreeGrafter"/>
</dbReference>
<feature type="region of interest" description="Disordered" evidence="1">
    <location>
        <begin position="499"/>
        <end position="539"/>
    </location>
</feature>
<dbReference type="PROSITE" id="PS50254">
    <property type="entry name" value="REL_2"/>
    <property type="match status" value="1"/>
</dbReference>
<protein>
    <submittedName>
        <fullName evidence="3">Rel homology dimerization domain</fullName>
    </submittedName>
</protein>
<feature type="region of interest" description="Disordered" evidence="1">
    <location>
        <begin position="560"/>
        <end position="591"/>
    </location>
</feature>
<dbReference type="SUPFAM" id="SSF49417">
    <property type="entry name" value="p53-like transcription factors"/>
    <property type="match status" value="1"/>
</dbReference>
<dbReference type="GO" id="GO:0000978">
    <property type="term" value="F:RNA polymerase II cis-regulatory region sequence-specific DNA binding"/>
    <property type="evidence" value="ECO:0007669"/>
    <property type="project" value="TreeGrafter"/>
</dbReference>
<dbReference type="EMBL" id="JASPKY010000004">
    <property type="protein sequence ID" value="KAK9755015.1"/>
    <property type="molecule type" value="Genomic_DNA"/>
</dbReference>
<name>A0AAW1N549_POPJA</name>
<dbReference type="InterPro" id="IPR014756">
    <property type="entry name" value="Ig_E-set"/>
</dbReference>
<dbReference type="Proteomes" id="UP001458880">
    <property type="component" value="Unassembled WGS sequence"/>
</dbReference>
<dbReference type="InterPro" id="IPR008967">
    <property type="entry name" value="p53-like_TF_DNA-bd_sf"/>
</dbReference>
<dbReference type="GO" id="GO:0045944">
    <property type="term" value="P:positive regulation of transcription by RNA polymerase II"/>
    <property type="evidence" value="ECO:0007669"/>
    <property type="project" value="TreeGrafter"/>
</dbReference>
<dbReference type="GO" id="GO:0005737">
    <property type="term" value="C:cytoplasm"/>
    <property type="evidence" value="ECO:0007669"/>
    <property type="project" value="InterPro"/>
</dbReference>
<keyword evidence="4" id="KW-1185">Reference proteome</keyword>
<dbReference type="InterPro" id="IPR011539">
    <property type="entry name" value="RHD_DNA_bind_dom"/>
</dbReference>
<gene>
    <name evidence="3" type="ORF">QE152_g804</name>
</gene>
<comment type="caution">
    <text evidence="3">The sequence shown here is derived from an EMBL/GenBank/DDBJ whole genome shotgun (WGS) entry which is preliminary data.</text>
</comment>
<dbReference type="GO" id="GO:0007249">
    <property type="term" value="P:canonical NF-kappaB signal transduction"/>
    <property type="evidence" value="ECO:0007669"/>
    <property type="project" value="TreeGrafter"/>
</dbReference>
<dbReference type="AlphaFoldDB" id="A0AAW1N549"/>
<dbReference type="Gene3D" id="2.60.40.340">
    <property type="entry name" value="Rel homology domain (RHD), DNA-binding domain"/>
    <property type="match status" value="1"/>
</dbReference>
<dbReference type="InterPro" id="IPR030492">
    <property type="entry name" value="RHD_CS"/>
</dbReference>
<dbReference type="InterPro" id="IPR000451">
    <property type="entry name" value="NFkB/Dor"/>
</dbReference>
<feature type="compositionally biased region" description="Polar residues" evidence="1">
    <location>
        <begin position="560"/>
        <end position="572"/>
    </location>
</feature>
<evidence type="ECO:0000313" key="4">
    <source>
        <dbReference type="Proteomes" id="UP001458880"/>
    </source>
</evidence>
<reference evidence="3 4" key="1">
    <citation type="journal article" date="2024" name="BMC Genomics">
        <title>De novo assembly and annotation of Popillia japonica's genome with initial clues to its potential as an invasive pest.</title>
        <authorList>
            <person name="Cucini C."/>
            <person name="Boschi S."/>
            <person name="Funari R."/>
            <person name="Cardaioli E."/>
            <person name="Iannotti N."/>
            <person name="Marturano G."/>
            <person name="Paoli F."/>
            <person name="Bruttini M."/>
            <person name="Carapelli A."/>
            <person name="Frati F."/>
            <person name="Nardi F."/>
        </authorList>
    </citation>
    <scope>NUCLEOTIDE SEQUENCE [LARGE SCALE GENOMIC DNA]</scope>
    <source>
        <strain evidence="3">DMR45628</strain>
    </source>
</reference>
<dbReference type="InterPro" id="IPR033926">
    <property type="entry name" value="IPT_NFkappaB"/>
</dbReference>
<dbReference type="GO" id="GO:0045087">
    <property type="term" value="P:innate immune response"/>
    <property type="evidence" value="ECO:0007669"/>
    <property type="project" value="TreeGrafter"/>
</dbReference>
<accession>A0AAW1N549</accession>
<sequence>MDTTTLDFQPAYEAVSDDNIDISDVIEVIETDPAYANQSTPRKGKMYNGIDQHHSRPRCVIVEEPAQKQLRFRYPCEGRSAGSIPGANSTPENKTYPTIKITGYKGKAIVVVSCVTKDEPYRPHPHHLVGREGCKKGVCTVQVPEDTMTVSFQNLGIQCVKKKDIEEALKTREEIRVDPFRTGFSHRNQPTSIDLNAVRLCFQVFLQGEQRGKYVDLQPVVSTPIYDKKAMCDLVIVKLSDCVCPVDGGHKDIILLCEKVAKEDIQIRFFEEKNNEVVWEGFGEFQPSQVHKQTAIWFKPPKYKTLDIMEPVKMFVQLRRPSDGATSTPVPFQMVPLGRPSIWSLRPIAKKRNYDIFSEILAKDSQFPSKRTTALLQDLSKQAAAKSNEVSSVETQTINLTDSNDKIADKVDDKIEQKVIDEVAELDELYAQTKKQLASIDDEKIVEASNNNFDDNKSYTSLQLAFKNPIDITIIDQTKYDDVVVPRSPIINVIPTAPEEEKLPPLPPKRAKKLDNQRSYSTKITDINDPSPNRSSEKNLHLLSNLTTDKIDLTLPPRSQSFSVTRPKSQCDLNPPLKDLPPTPCSTLPKPKKRKFFSGLMSYLSKSTNTSRETTPTARNSLTTTNSLLATNTLNRSASNISQHSSASIHIPLKDQPQNADDLNQNKIDAANENILPDTYDLNLDLTEAEHYALYTALAPHATQSEFDETSCYYAPVEGGKRRAEYTEPSPNKRKLLELHEQYKNTPIPDLYRPPTMNISPIQTNVKDEPDVSRSPFMLEPTYSMDYQMNFPPNIPSTSTAQPVQLLPSFNASWGGPSTSYSIAVPNIPLVPDTGITFTDMDSLKQITINSDDLPVTSLTNMSLTDIPPDGMIDSLDRLANHEADRHLGPH</sequence>
<dbReference type="GO" id="GO:0005634">
    <property type="term" value="C:nucleus"/>
    <property type="evidence" value="ECO:0007669"/>
    <property type="project" value="TreeGrafter"/>
</dbReference>
<dbReference type="GO" id="GO:0000981">
    <property type="term" value="F:DNA-binding transcription factor activity, RNA polymerase II-specific"/>
    <property type="evidence" value="ECO:0007669"/>
    <property type="project" value="TreeGrafter"/>
</dbReference>
<dbReference type="PRINTS" id="PR00057">
    <property type="entry name" value="NFKBTNSCPFCT"/>
</dbReference>
<dbReference type="Gene3D" id="2.60.40.10">
    <property type="entry name" value="Immunoglobulins"/>
    <property type="match status" value="1"/>
</dbReference>
<dbReference type="GO" id="GO:0033554">
    <property type="term" value="P:cellular response to stress"/>
    <property type="evidence" value="ECO:0007669"/>
    <property type="project" value="TreeGrafter"/>
</dbReference>
<dbReference type="Pfam" id="PF16179">
    <property type="entry name" value="RHD_dimer"/>
    <property type="match status" value="1"/>
</dbReference>
<dbReference type="InterPro" id="IPR037059">
    <property type="entry name" value="RHD_DNA_bind_dom_sf"/>
</dbReference>
<dbReference type="SMART" id="SM00429">
    <property type="entry name" value="IPT"/>
    <property type="match status" value="1"/>
</dbReference>
<feature type="compositionally biased region" description="Polar residues" evidence="1">
    <location>
        <begin position="517"/>
        <end position="534"/>
    </location>
</feature>
<organism evidence="3 4">
    <name type="scientific">Popillia japonica</name>
    <name type="common">Japanese beetle</name>
    <dbReference type="NCBI Taxonomy" id="7064"/>
    <lineage>
        <taxon>Eukaryota</taxon>
        <taxon>Metazoa</taxon>
        <taxon>Ecdysozoa</taxon>
        <taxon>Arthropoda</taxon>
        <taxon>Hexapoda</taxon>
        <taxon>Insecta</taxon>
        <taxon>Pterygota</taxon>
        <taxon>Neoptera</taxon>
        <taxon>Endopterygota</taxon>
        <taxon>Coleoptera</taxon>
        <taxon>Polyphaga</taxon>
        <taxon>Scarabaeiformia</taxon>
        <taxon>Scarabaeidae</taxon>
        <taxon>Rutelinae</taxon>
        <taxon>Popillia</taxon>
    </lineage>
</organism>
<dbReference type="PROSITE" id="PS01204">
    <property type="entry name" value="REL_1"/>
    <property type="match status" value="1"/>
</dbReference>
<dbReference type="InterPro" id="IPR032397">
    <property type="entry name" value="RHD_dimer"/>
</dbReference>